<evidence type="ECO:0000259" key="6">
    <source>
        <dbReference type="PROSITE" id="PS51296"/>
    </source>
</evidence>
<dbReference type="PANTHER" id="PTHR13847">
    <property type="entry name" value="SARCOSINE DEHYDROGENASE-RELATED"/>
    <property type="match status" value="1"/>
</dbReference>
<gene>
    <name evidence="7" type="ORF">IAD28_03755</name>
</gene>
<dbReference type="Gene3D" id="3.30.9.10">
    <property type="entry name" value="D-Amino Acid Oxidase, subunit A, domain 2"/>
    <property type="match status" value="1"/>
</dbReference>
<dbReference type="InterPro" id="IPR036188">
    <property type="entry name" value="FAD/NAD-bd_sf"/>
</dbReference>
<name>A0A9D1NRI8_9FIRM</name>
<dbReference type="Gene3D" id="3.50.50.60">
    <property type="entry name" value="FAD/NAD(P)-binding domain"/>
    <property type="match status" value="1"/>
</dbReference>
<dbReference type="Proteomes" id="UP000823960">
    <property type="component" value="Unassembled WGS sequence"/>
</dbReference>
<keyword evidence="2" id="KW-0479">Metal-binding</keyword>
<dbReference type="PROSITE" id="PS51296">
    <property type="entry name" value="RIESKE"/>
    <property type="match status" value="1"/>
</dbReference>
<dbReference type="SUPFAM" id="SSF51971">
    <property type="entry name" value="Nucleotide-binding domain"/>
    <property type="match status" value="1"/>
</dbReference>
<dbReference type="EMBL" id="DVOL01000046">
    <property type="protein sequence ID" value="HIV10794.1"/>
    <property type="molecule type" value="Genomic_DNA"/>
</dbReference>
<reference evidence="7" key="2">
    <citation type="journal article" date="2021" name="PeerJ">
        <title>Extensive microbial diversity within the chicken gut microbiome revealed by metagenomics and culture.</title>
        <authorList>
            <person name="Gilroy R."/>
            <person name="Ravi A."/>
            <person name="Getino M."/>
            <person name="Pursley I."/>
            <person name="Horton D.L."/>
            <person name="Alikhan N.F."/>
            <person name="Baker D."/>
            <person name="Gharbi K."/>
            <person name="Hall N."/>
            <person name="Watson M."/>
            <person name="Adriaenssens E.M."/>
            <person name="Foster-Nyarko E."/>
            <person name="Jarju S."/>
            <person name="Secka A."/>
            <person name="Antonio M."/>
            <person name="Oren A."/>
            <person name="Chaudhuri R.R."/>
            <person name="La Ragione R."/>
            <person name="Hildebrand F."/>
            <person name="Pallen M.J."/>
        </authorList>
    </citation>
    <scope>NUCLEOTIDE SEQUENCE</scope>
    <source>
        <strain evidence="7">1370</strain>
    </source>
</reference>
<keyword evidence="3" id="KW-0408">Iron</keyword>
<dbReference type="InterPro" id="IPR017941">
    <property type="entry name" value="Rieske_2Fe-2S"/>
</dbReference>
<comment type="caution">
    <text evidence="7">The sequence shown here is derived from an EMBL/GenBank/DDBJ whole genome shotgun (WGS) entry which is preliminary data.</text>
</comment>
<dbReference type="GO" id="GO:0004497">
    <property type="term" value="F:monooxygenase activity"/>
    <property type="evidence" value="ECO:0007669"/>
    <property type="project" value="UniProtKB-ARBA"/>
</dbReference>
<reference evidence="7" key="1">
    <citation type="submission" date="2020-10" db="EMBL/GenBank/DDBJ databases">
        <authorList>
            <person name="Gilroy R."/>
        </authorList>
    </citation>
    <scope>NUCLEOTIDE SEQUENCE</scope>
    <source>
        <strain evidence="7">1370</strain>
    </source>
</reference>
<dbReference type="PANTHER" id="PTHR13847:SF274">
    <property type="entry name" value="RIESKE 2FE-2S IRON-SULFUR PROTEIN YHFW-RELATED"/>
    <property type="match status" value="1"/>
</dbReference>
<evidence type="ECO:0000256" key="2">
    <source>
        <dbReference type="ARBA" id="ARBA00022723"/>
    </source>
</evidence>
<dbReference type="InterPro" id="IPR036922">
    <property type="entry name" value="Rieske_2Fe-2S_sf"/>
</dbReference>
<dbReference type="GO" id="GO:0016705">
    <property type="term" value="F:oxidoreductase activity, acting on paired donors, with incorporation or reduction of molecular oxygen"/>
    <property type="evidence" value="ECO:0007669"/>
    <property type="project" value="UniProtKB-ARBA"/>
</dbReference>
<protein>
    <submittedName>
        <fullName evidence="7">FAD-dependent oxidoreductase</fullName>
    </submittedName>
</protein>
<accession>A0A9D1NRI8</accession>
<proteinExistence type="predicted"/>
<keyword evidence="4" id="KW-0411">Iron-sulfur</keyword>
<dbReference type="GO" id="GO:0046872">
    <property type="term" value="F:metal ion binding"/>
    <property type="evidence" value="ECO:0007669"/>
    <property type="project" value="UniProtKB-KW"/>
</dbReference>
<feature type="region of interest" description="Disordered" evidence="5">
    <location>
        <begin position="421"/>
        <end position="444"/>
    </location>
</feature>
<evidence type="ECO:0000313" key="8">
    <source>
        <dbReference type="Proteomes" id="UP000823960"/>
    </source>
</evidence>
<dbReference type="Pfam" id="PF00355">
    <property type="entry name" value="Rieske"/>
    <property type="match status" value="1"/>
</dbReference>
<feature type="compositionally biased region" description="Basic residues" evidence="5">
    <location>
        <begin position="433"/>
        <end position="444"/>
    </location>
</feature>
<dbReference type="GO" id="GO:0051537">
    <property type="term" value="F:2 iron, 2 sulfur cluster binding"/>
    <property type="evidence" value="ECO:0007669"/>
    <property type="project" value="UniProtKB-KW"/>
</dbReference>
<feature type="domain" description="Rieske" evidence="6">
    <location>
        <begin position="389"/>
        <end position="444"/>
    </location>
</feature>
<dbReference type="SUPFAM" id="SSF50022">
    <property type="entry name" value="ISP domain"/>
    <property type="match status" value="1"/>
</dbReference>
<sequence length="444" mass="49002">MESLWEASCELPGFSAQERDFNTEVLIIGGGLAGILTAKKLHTAGISYALVEAKTICSGITKNTTAKITSQHGLIYSRLISEIGVKGAKNYLEANQAAVNEYRELCKDIDCDFEDKPSYIYSTDSPKGIESELNALERLGYPAEYARSLPLPFKTAGAVKFPKQAQFNPMKFVCGLARGLNIFENTRVTELIGTTAITNRGRINAKRVIVATHFPFINKHGLYFLKLYQHRSYVIALDGAQDVGGMYLGEGMSGLSFRNYRDLLLLGGGDHRTGKRGGGWGVLRSFAEKNYPGSRIRHRWATQDCMSLDGIPYIGKYSAATDRLYVATGFNKWGMTSSMAAAGLLCDLVQDRKSPYEELFSPSRSIIKPQLFVNGFEAAVSLVTPTPKRCPHMGCALKWNALEHSWDCPCHGSRFTGDGRLIDNPSTGDMKPAKSKRKNSFKDR</sequence>
<evidence type="ECO:0000256" key="3">
    <source>
        <dbReference type="ARBA" id="ARBA00023004"/>
    </source>
</evidence>
<evidence type="ECO:0000256" key="4">
    <source>
        <dbReference type="ARBA" id="ARBA00023014"/>
    </source>
</evidence>
<dbReference type="Pfam" id="PF01266">
    <property type="entry name" value="DAO"/>
    <property type="match status" value="1"/>
</dbReference>
<keyword evidence="1" id="KW-0001">2Fe-2S</keyword>
<dbReference type="Gene3D" id="2.102.10.10">
    <property type="entry name" value="Rieske [2Fe-2S] iron-sulphur domain"/>
    <property type="match status" value="1"/>
</dbReference>
<evidence type="ECO:0000256" key="1">
    <source>
        <dbReference type="ARBA" id="ARBA00022714"/>
    </source>
</evidence>
<dbReference type="GO" id="GO:0005737">
    <property type="term" value="C:cytoplasm"/>
    <property type="evidence" value="ECO:0007669"/>
    <property type="project" value="TreeGrafter"/>
</dbReference>
<dbReference type="AlphaFoldDB" id="A0A9D1NRI8"/>
<evidence type="ECO:0000313" key="7">
    <source>
        <dbReference type="EMBL" id="HIV10794.1"/>
    </source>
</evidence>
<organism evidence="7 8">
    <name type="scientific">Candidatus Faeciplasma avium</name>
    <dbReference type="NCBI Taxonomy" id="2840798"/>
    <lineage>
        <taxon>Bacteria</taxon>
        <taxon>Bacillati</taxon>
        <taxon>Bacillota</taxon>
        <taxon>Clostridia</taxon>
        <taxon>Eubacteriales</taxon>
        <taxon>Oscillospiraceae</taxon>
        <taxon>Oscillospiraceae incertae sedis</taxon>
        <taxon>Candidatus Faeciplasma</taxon>
    </lineage>
</organism>
<evidence type="ECO:0000256" key="5">
    <source>
        <dbReference type="SAM" id="MobiDB-lite"/>
    </source>
</evidence>
<dbReference type="PRINTS" id="PR00420">
    <property type="entry name" value="RNGMNOXGNASE"/>
</dbReference>
<dbReference type="InterPro" id="IPR006076">
    <property type="entry name" value="FAD-dep_OxRdtase"/>
</dbReference>